<organism evidence="1 2">
    <name type="scientific">Drosophila rubida</name>
    <dbReference type="NCBI Taxonomy" id="30044"/>
    <lineage>
        <taxon>Eukaryota</taxon>
        <taxon>Metazoa</taxon>
        <taxon>Ecdysozoa</taxon>
        <taxon>Arthropoda</taxon>
        <taxon>Hexapoda</taxon>
        <taxon>Insecta</taxon>
        <taxon>Pterygota</taxon>
        <taxon>Neoptera</taxon>
        <taxon>Endopterygota</taxon>
        <taxon>Diptera</taxon>
        <taxon>Brachycera</taxon>
        <taxon>Muscomorpha</taxon>
        <taxon>Ephydroidea</taxon>
        <taxon>Drosophilidae</taxon>
        <taxon>Drosophila</taxon>
    </lineage>
</organism>
<dbReference type="AlphaFoldDB" id="A0AAD4K1K0"/>
<accession>A0AAD4K1K0</accession>
<feature type="non-terminal residue" evidence="1">
    <location>
        <position position="1"/>
    </location>
</feature>
<comment type="caution">
    <text evidence="1">The sequence shown here is derived from an EMBL/GenBank/DDBJ whole genome shotgun (WGS) entry which is preliminary data.</text>
</comment>
<gene>
    <name evidence="1" type="ORF">KR093_009256</name>
</gene>
<keyword evidence="2" id="KW-1185">Reference proteome</keyword>
<sequence length="184" mass="21507">SWFVVMEYMVAQPYGKQVLIGNWADRRYAYDEKGNGILPGLNPPPVCEEHRSLSQDSYTTEAYRGDECKQQFVEKRVTRIRNFSNGTNANFRLMDNPKLSNNFTTTNTLLYDYLPKLRKRQLLKGQQPIAAVPTKLQYFDLLQSFGNLTKTYNFPAQQRRENIEEKTNHMRTTYDIAYNNATNK</sequence>
<feature type="non-terminal residue" evidence="1">
    <location>
        <position position="184"/>
    </location>
</feature>
<evidence type="ECO:0000313" key="1">
    <source>
        <dbReference type="EMBL" id="KAH8371904.1"/>
    </source>
</evidence>
<dbReference type="Proteomes" id="UP001200034">
    <property type="component" value="Unassembled WGS sequence"/>
</dbReference>
<reference evidence="1" key="1">
    <citation type="journal article" date="2021" name="Mol. Ecol. Resour.">
        <title>Phylogenomic analyses of the genus Drosophila reveals genomic signals of climate adaptation.</title>
        <authorList>
            <person name="Li F."/>
            <person name="Rane R.V."/>
            <person name="Luria V."/>
            <person name="Xiong Z."/>
            <person name="Chen J."/>
            <person name="Li Z."/>
            <person name="Catullo R.A."/>
            <person name="Griffin P.C."/>
            <person name="Schiffer M."/>
            <person name="Pearce S."/>
            <person name="Lee S.F."/>
            <person name="McElroy K."/>
            <person name="Stocker A."/>
            <person name="Shirriffs J."/>
            <person name="Cockerell F."/>
            <person name="Coppin C."/>
            <person name="Sgro C.M."/>
            <person name="Karger A."/>
            <person name="Cain J.W."/>
            <person name="Weber J.A."/>
            <person name="Santpere G."/>
            <person name="Kirschner M.W."/>
            <person name="Hoffmann A.A."/>
            <person name="Oakeshott J.G."/>
            <person name="Zhang G."/>
        </authorList>
    </citation>
    <scope>NUCLEOTIDE SEQUENCE</scope>
    <source>
        <strain evidence="1">BGI-SZ-2011g</strain>
    </source>
</reference>
<name>A0AAD4K1K0_9MUSC</name>
<dbReference type="EMBL" id="JAJJHW010002585">
    <property type="protein sequence ID" value="KAH8371904.1"/>
    <property type="molecule type" value="Genomic_DNA"/>
</dbReference>
<evidence type="ECO:0000313" key="2">
    <source>
        <dbReference type="Proteomes" id="UP001200034"/>
    </source>
</evidence>
<proteinExistence type="predicted"/>
<protein>
    <submittedName>
        <fullName evidence="1">Uncharacterized protein</fullName>
    </submittedName>
</protein>